<sequence length="312" mass="35525">MSTSRLFKQKLGQKPKIIVIVGPTASGKSHLAVKISRKFKGEIISADSRQVYKGMDIGTAKPTKAEIQSIPHHLIDIKNPNQNYTLAEYKKDCLKKIKKILQRNNLPIIVGGTGLYIKAVVDNLDIPPASPNSQLRKKLEKELKEKGLPHLYEKLISLDPEAAYIIDKNNPRRIIRALEITIITNKPFSLQRKQGQPLFNALKIGINLPKEKLKNKIRKRTGQMIKSGLVNEVEALIKKYNPSLTVFDAIGYREIINYLNGKITLSEAVELIKRSTWRYAKRQITWFRKDKEIIWASNEKEALILAKKFLGN</sequence>
<evidence type="ECO:0000256" key="10">
    <source>
        <dbReference type="HAMAP-Rule" id="MF_00185"/>
    </source>
</evidence>
<dbReference type="InterPro" id="IPR039657">
    <property type="entry name" value="Dimethylallyltransferase"/>
</dbReference>
<protein>
    <recommendedName>
        <fullName evidence="10">tRNA dimethylallyltransferase</fullName>
        <ecNumber evidence="10">2.5.1.75</ecNumber>
    </recommendedName>
    <alternativeName>
        <fullName evidence="10">Dimethylallyl diphosphate:tRNA dimethylallyltransferase</fullName>
        <shortName evidence="10">DMAPP:tRNA dimethylallyltransferase</shortName>
        <shortName evidence="10">DMATase</shortName>
    </alternativeName>
    <alternativeName>
        <fullName evidence="10">Isopentenyl-diphosphate:tRNA isopentenyltransferase</fullName>
        <shortName evidence="10">IPP transferase</shortName>
        <shortName evidence="10">IPPT</shortName>
        <shortName evidence="10">IPTase</shortName>
    </alternativeName>
</protein>
<evidence type="ECO:0000256" key="3">
    <source>
        <dbReference type="ARBA" id="ARBA00005842"/>
    </source>
</evidence>
<evidence type="ECO:0000256" key="12">
    <source>
        <dbReference type="RuleBase" id="RU003784"/>
    </source>
</evidence>
<dbReference type="Pfam" id="PF01715">
    <property type="entry name" value="IPPT"/>
    <property type="match status" value="1"/>
</dbReference>
<evidence type="ECO:0000313" key="15">
    <source>
        <dbReference type="Proteomes" id="UP000034044"/>
    </source>
</evidence>
<feature type="binding site" evidence="10">
    <location>
        <begin position="22"/>
        <end position="29"/>
    </location>
    <ligand>
        <name>ATP</name>
        <dbReference type="ChEBI" id="CHEBI:30616"/>
    </ligand>
</feature>
<dbReference type="Gene3D" id="1.10.20.140">
    <property type="match status" value="1"/>
</dbReference>
<comment type="caution">
    <text evidence="10">Lacks conserved residue(s) required for the propagation of feature annotation.</text>
</comment>
<evidence type="ECO:0000256" key="13">
    <source>
        <dbReference type="RuleBase" id="RU003785"/>
    </source>
</evidence>
<keyword evidence="8 10" id="KW-0460">Magnesium</keyword>
<dbReference type="PATRIC" id="fig|1619010.3.peg.401"/>
<dbReference type="Gene3D" id="3.40.50.300">
    <property type="entry name" value="P-loop containing nucleotide triphosphate hydrolases"/>
    <property type="match status" value="1"/>
</dbReference>
<keyword evidence="5 10" id="KW-0819">tRNA processing</keyword>
<dbReference type="SUPFAM" id="SSF52540">
    <property type="entry name" value="P-loop containing nucleoside triphosphate hydrolases"/>
    <property type="match status" value="2"/>
</dbReference>
<gene>
    <name evidence="10" type="primary">miaA</name>
    <name evidence="14" type="ORF">US36_C0011G0003</name>
</gene>
<comment type="subunit">
    <text evidence="10">Monomer.</text>
</comment>
<evidence type="ECO:0000256" key="11">
    <source>
        <dbReference type="RuleBase" id="RU003783"/>
    </source>
</evidence>
<dbReference type="GO" id="GO:0005524">
    <property type="term" value="F:ATP binding"/>
    <property type="evidence" value="ECO:0007669"/>
    <property type="project" value="UniProtKB-UniRule"/>
</dbReference>
<dbReference type="PANTHER" id="PTHR11088">
    <property type="entry name" value="TRNA DIMETHYLALLYLTRANSFERASE"/>
    <property type="match status" value="1"/>
</dbReference>
<dbReference type="Proteomes" id="UP000034044">
    <property type="component" value="Unassembled WGS sequence"/>
</dbReference>
<evidence type="ECO:0000256" key="8">
    <source>
        <dbReference type="ARBA" id="ARBA00022842"/>
    </source>
</evidence>
<evidence type="ECO:0000256" key="7">
    <source>
        <dbReference type="ARBA" id="ARBA00022840"/>
    </source>
</evidence>
<name>A0A0G0FVP4_9BACT</name>
<keyword evidence="6 10" id="KW-0547">Nucleotide-binding</keyword>
<comment type="cofactor">
    <cofactor evidence="1 10">
        <name>Mg(2+)</name>
        <dbReference type="ChEBI" id="CHEBI:18420"/>
    </cofactor>
</comment>
<comment type="similarity">
    <text evidence="3 10 13">Belongs to the IPP transferase family.</text>
</comment>
<dbReference type="AlphaFoldDB" id="A0A0G0FVP4"/>
<dbReference type="GO" id="GO:0006400">
    <property type="term" value="P:tRNA modification"/>
    <property type="evidence" value="ECO:0007669"/>
    <property type="project" value="TreeGrafter"/>
</dbReference>
<reference evidence="14 15" key="1">
    <citation type="journal article" date="2015" name="Nature">
        <title>rRNA introns, odd ribosomes, and small enigmatic genomes across a large radiation of phyla.</title>
        <authorList>
            <person name="Brown C.T."/>
            <person name="Hug L.A."/>
            <person name="Thomas B.C."/>
            <person name="Sharon I."/>
            <person name="Castelle C.J."/>
            <person name="Singh A."/>
            <person name="Wilkins M.J."/>
            <person name="Williams K.H."/>
            <person name="Banfield J.F."/>
        </authorList>
    </citation>
    <scope>NUCLEOTIDE SEQUENCE [LARGE SCALE GENOMIC DNA]</scope>
</reference>
<evidence type="ECO:0000256" key="1">
    <source>
        <dbReference type="ARBA" id="ARBA00001946"/>
    </source>
</evidence>
<feature type="region of interest" description="Interaction with substrate tRNA" evidence="10">
    <location>
        <begin position="47"/>
        <end position="50"/>
    </location>
</feature>
<dbReference type="EC" id="2.5.1.75" evidence="10"/>
<dbReference type="HAMAP" id="MF_00185">
    <property type="entry name" value="IPP_trans"/>
    <property type="match status" value="1"/>
</dbReference>
<keyword evidence="4 10" id="KW-0808">Transferase</keyword>
<feature type="site" description="Interaction with substrate tRNA" evidence="10">
    <location>
        <position position="136"/>
    </location>
</feature>
<comment type="catalytic activity">
    <reaction evidence="9 10 11">
        <text>adenosine(37) in tRNA + dimethylallyl diphosphate = N(6)-dimethylallyladenosine(37) in tRNA + diphosphate</text>
        <dbReference type="Rhea" id="RHEA:26482"/>
        <dbReference type="Rhea" id="RHEA-COMP:10162"/>
        <dbReference type="Rhea" id="RHEA-COMP:10375"/>
        <dbReference type="ChEBI" id="CHEBI:33019"/>
        <dbReference type="ChEBI" id="CHEBI:57623"/>
        <dbReference type="ChEBI" id="CHEBI:74411"/>
        <dbReference type="ChEBI" id="CHEBI:74415"/>
        <dbReference type="EC" id="2.5.1.75"/>
    </reaction>
</comment>
<evidence type="ECO:0000256" key="5">
    <source>
        <dbReference type="ARBA" id="ARBA00022694"/>
    </source>
</evidence>
<feature type="binding site" evidence="10">
    <location>
        <begin position="24"/>
        <end position="29"/>
    </location>
    <ligand>
        <name>substrate</name>
    </ligand>
</feature>
<comment type="caution">
    <text evidence="14">The sequence shown here is derived from an EMBL/GenBank/DDBJ whole genome shotgun (WGS) entry which is preliminary data.</text>
</comment>
<proteinExistence type="inferred from homology"/>
<dbReference type="InterPro" id="IPR027417">
    <property type="entry name" value="P-loop_NTPase"/>
</dbReference>
<evidence type="ECO:0000256" key="2">
    <source>
        <dbReference type="ARBA" id="ARBA00003213"/>
    </source>
</evidence>
<comment type="function">
    <text evidence="2 10 12">Catalyzes the transfer of a dimethylallyl group onto the adenine at position 37 in tRNAs that read codons beginning with uridine, leading to the formation of N6-(dimethylallyl)adenosine (i(6)A).</text>
</comment>
<dbReference type="NCBIfam" id="TIGR00174">
    <property type="entry name" value="miaA"/>
    <property type="match status" value="1"/>
</dbReference>
<feature type="site" description="Interaction with substrate tRNA" evidence="10">
    <location>
        <position position="113"/>
    </location>
</feature>
<accession>A0A0G0FVP4</accession>
<evidence type="ECO:0000256" key="9">
    <source>
        <dbReference type="ARBA" id="ARBA00049563"/>
    </source>
</evidence>
<dbReference type="PANTHER" id="PTHR11088:SF60">
    <property type="entry name" value="TRNA DIMETHYLALLYLTRANSFERASE"/>
    <property type="match status" value="1"/>
</dbReference>
<organism evidence="14 15">
    <name type="scientific">Candidatus Wolfebacteria bacterium GW2011_GWC1_37_10</name>
    <dbReference type="NCBI Taxonomy" id="1619010"/>
    <lineage>
        <taxon>Bacteria</taxon>
        <taxon>Candidatus Wolfeibacteriota</taxon>
    </lineage>
</organism>
<evidence type="ECO:0000256" key="4">
    <source>
        <dbReference type="ARBA" id="ARBA00022679"/>
    </source>
</evidence>
<dbReference type="GO" id="GO:0052381">
    <property type="term" value="F:tRNA dimethylallyltransferase activity"/>
    <property type="evidence" value="ECO:0007669"/>
    <property type="project" value="UniProtKB-UniRule"/>
</dbReference>
<evidence type="ECO:0000313" key="14">
    <source>
        <dbReference type="EMBL" id="KKQ21947.1"/>
    </source>
</evidence>
<evidence type="ECO:0000256" key="6">
    <source>
        <dbReference type="ARBA" id="ARBA00022741"/>
    </source>
</evidence>
<dbReference type="EMBL" id="LBSR01000011">
    <property type="protein sequence ID" value="KKQ21947.1"/>
    <property type="molecule type" value="Genomic_DNA"/>
</dbReference>
<keyword evidence="7 10" id="KW-0067">ATP-binding</keyword>
<dbReference type="InterPro" id="IPR018022">
    <property type="entry name" value="IPT"/>
</dbReference>